<feature type="domain" description="HD" evidence="2">
    <location>
        <begin position="163"/>
        <end position="284"/>
    </location>
</feature>
<dbReference type="RefSeq" id="WP_012174588.1">
    <property type="nucleotide sequence ID" value="NC_009943.1"/>
</dbReference>
<dbReference type="GO" id="GO:0003676">
    <property type="term" value="F:nucleic acid binding"/>
    <property type="evidence" value="ECO:0007669"/>
    <property type="project" value="InterPro"/>
</dbReference>
<keyword evidence="1 3" id="KW-0378">Hydrolase</keyword>
<dbReference type="PROSITE" id="PS51831">
    <property type="entry name" value="HD"/>
    <property type="match status" value="1"/>
</dbReference>
<gene>
    <name evidence="3" type="ordered locus">Dole_1164</name>
</gene>
<dbReference type="Pfam" id="PF01336">
    <property type="entry name" value="tRNA_anti-codon"/>
    <property type="match status" value="1"/>
</dbReference>
<dbReference type="InterPro" id="IPR003607">
    <property type="entry name" value="HD/PDEase_dom"/>
</dbReference>
<dbReference type="GO" id="GO:0016787">
    <property type="term" value="F:hydrolase activity"/>
    <property type="evidence" value="ECO:0007669"/>
    <property type="project" value="UniProtKB-KW"/>
</dbReference>
<dbReference type="AlphaFoldDB" id="A8ZXL2"/>
<protein>
    <submittedName>
        <fullName evidence="3">Metal dependent phosphohydrolase</fullName>
    </submittedName>
</protein>
<dbReference type="Gene3D" id="2.40.50.140">
    <property type="entry name" value="Nucleic acid-binding proteins"/>
    <property type="match status" value="1"/>
</dbReference>
<dbReference type="PANTHER" id="PTHR37294:SF1">
    <property type="entry name" value="3'-5' EXORIBONUCLEASE YHAM"/>
    <property type="match status" value="1"/>
</dbReference>
<dbReference type="PANTHER" id="PTHR37294">
    <property type="entry name" value="3'-5' EXORIBONUCLEASE YHAM"/>
    <property type="match status" value="1"/>
</dbReference>
<dbReference type="CDD" id="cd00077">
    <property type="entry name" value="HDc"/>
    <property type="match status" value="1"/>
</dbReference>
<dbReference type="Proteomes" id="UP000008561">
    <property type="component" value="Chromosome"/>
</dbReference>
<accession>A8ZXL2</accession>
<dbReference type="KEGG" id="dol:Dole_1164"/>
<reference evidence="3 4" key="1">
    <citation type="submission" date="2007-10" db="EMBL/GenBank/DDBJ databases">
        <title>Complete sequence of Desulfococcus oleovorans Hxd3.</title>
        <authorList>
            <consortium name="US DOE Joint Genome Institute"/>
            <person name="Copeland A."/>
            <person name="Lucas S."/>
            <person name="Lapidus A."/>
            <person name="Barry K."/>
            <person name="Glavina del Rio T."/>
            <person name="Dalin E."/>
            <person name="Tice H."/>
            <person name="Pitluck S."/>
            <person name="Kiss H."/>
            <person name="Brettin T."/>
            <person name="Bruce D."/>
            <person name="Detter J.C."/>
            <person name="Han C."/>
            <person name="Schmutz J."/>
            <person name="Larimer F."/>
            <person name="Land M."/>
            <person name="Hauser L."/>
            <person name="Kyrpides N."/>
            <person name="Kim E."/>
            <person name="Wawrik B."/>
            <person name="Richardson P."/>
        </authorList>
    </citation>
    <scope>NUCLEOTIDE SEQUENCE [LARGE SCALE GENOMIC DNA]</scope>
    <source>
        <strain evidence="4">DSM 6200 / JCM 39069 / Hxd3</strain>
    </source>
</reference>
<dbReference type="InterPro" id="IPR050798">
    <property type="entry name" value="YhaM_exoribonuc/phosphodiest"/>
</dbReference>
<dbReference type="InterPro" id="IPR012340">
    <property type="entry name" value="NA-bd_OB-fold"/>
</dbReference>
<evidence type="ECO:0000313" key="4">
    <source>
        <dbReference type="Proteomes" id="UP000008561"/>
    </source>
</evidence>
<keyword evidence="4" id="KW-1185">Reference proteome</keyword>
<evidence type="ECO:0000313" key="3">
    <source>
        <dbReference type="EMBL" id="ABW66970.1"/>
    </source>
</evidence>
<dbReference type="OrthoDB" id="9778453at2"/>
<proteinExistence type="predicted"/>
<organism evidence="3 4">
    <name type="scientific">Desulfosudis oleivorans (strain DSM 6200 / JCM 39069 / Hxd3)</name>
    <name type="common">Desulfococcus oleovorans</name>
    <dbReference type="NCBI Taxonomy" id="96561"/>
    <lineage>
        <taxon>Bacteria</taxon>
        <taxon>Pseudomonadati</taxon>
        <taxon>Thermodesulfobacteriota</taxon>
        <taxon>Desulfobacteria</taxon>
        <taxon>Desulfobacterales</taxon>
        <taxon>Desulfosudaceae</taxon>
        <taxon>Desulfosudis</taxon>
    </lineage>
</organism>
<dbReference type="GO" id="GO:0031125">
    <property type="term" value="P:rRNA 3'-end processing"/>
    <property type="evidence" value="ECO:0007669"/>
    <property type="project" value="TreeGrafter"/>
</dbReference>
<dbReference type="SUPFAM" id="SSF109604">
    <property type="entry name" value="HD-domain/PDEase-like"/>
    <property type="match status" value="1"/>
</dbReference>
<name>A8ZXL2_DESOH</name>
<sequence>MKRLFVENLRPGDTVEEVFLLSSKTLARKKDGNPFLRLVLSDKTGTIDAVMWDNVEPADAAVAEGMFVRAAGNVSAYKGTPQLTLTGLGPCDPGQVDAADFLPVTTGDVNAMFRRLLAMTRAMTSPDLKQLLERFWDDDDFVENRFKRAPAAKLMHHAYLGGLLEHTVAVAELALAVADRYGDRLDRDMLLAGAILHDIGKTREFVYDVVIDYSDEGRLLNHMVLGIMMVEERIAQVENFSPERANLVKHLVASHHGTREFGAVEPPKTLEALVLNHIDEVDSKVVGIGTFMDSQDPRQKWTAYHRPMERYFYMGNGKES</sequence>
<dbReference type="InterPro" id="IPR004365">
    <property type="entry name" value="NA-bd_OB_tRNA"/>
</dbReference>
<dbReference type="InterPro" id="IPR006674">
    <property type="entry name" value="HD_domain"/>
</dbReference>
<dbReference type="SMART" id="SM00471">
    <property type="entry name" value="HDc"/>
    <property type="match status" value="1"/>
</dbReference>
<dbReference type="EMBL" id="CP000859">
    <property type="protein sequence ID" value="ABW66970.1"/>
    <property type="molecule type" value="Genomic_DNA"/>
</dbReference>
<dbReference type="Gene3D" id="1.10.3210.10">
    <property type="entry name" value="Hypothetical protein af1432"/>
    <property type="match status" value="1"/>
</dbReference>
<dbReference type="CDD" id="cd04492">
    <property type="entry name" value="YhaM_OBF_like"/>
    <property type="match status" value="1"/>
</dbReference>
<dbReference type="InterPro" id="IPR006675">
    <property type="entry name" value="HDIG_dom"/>
</dbReference>
<dbReference type="NCBIfam" id="TIGR00277">
    <property type="entry name" value="HDIG"/>
    <property type="match status" value="1"/>
</dbReference>
<dbReference type="Pfam" id="PF01966">
    <property type="entry name" value="HD"/>
    <property type="match status" value="1"/>
</dbReference>
<evidence type="ECO:0000256" key="1">
    <source>
        <dbReference type="ARBA" id="ARBA00022801"/>
    </source>
</evidence>
<dbReference type="SUPFAM" id="SSF50249">
    <property type="entry name" value="Nucleic acid-binding proteins"/>
    <property type="match status" value="1"/>
</dbReference>
<dbReference type="HOGENOM" id="CLU_056349_2_0_7"/>
<evidence type="ECO:0000259" key="2">
    <source>
        <dbReference type="PROSITE" id="PS51831"/>
    </source>
</evidence>
<dbReference type="STRING" id="96561.Dole_1164"/>
<dbReference type="eggNOG" id="COG3481">
    <property type="taxonomic scope" value="Bacteria"/>
</dbReference>